<name>A0A1A9Z9G6_GLOPL</name>
<organism evidence="1 2">
    <name type="scientific">Glossina pallidipes</name>
    <name type="common">Tsetse fly</name>
    <dbReference type="NCBI Taxonomy" id="7398"/>
    <lineage>
        <taxon>Eukaryota</taxon>
        <taxon>Metazoa</taxon>
        <taxon>Ecdysozoa</taxon>
        <taxon>Arthropoda</taxon>
        <taxon>Hexapoda</taxon>
        <taxon>Insecta</taxon>
        <taxon>Pterygota</taxon>
        <taxon>Neoptera</taxon>
        <taxon>Endopterygota</taxon>
        <taxon>Diptera</taxon>
        <taxon>Brachycera</taxon>
        <taxon>Muscomorpha</taxon>
        <taxon>Hippoboscoidea</taxon>
        <taxon>Glossinidae</taxon>
        <taxon>Glossina</taxon>
    </lineage>
</organism>
<evidence type="ECO:0000313" key="2">
    <source>
        <dbReference type="Proteomes" id="UP000092445"/>
    </source>
</evidence>
<dbReference type="VEuPathDB" id="VectorBase:GPAI007806"/>
<evidence type="ECO:0000313" key="1">
    <source>
        <dbReference type="EnsemblMetazoa" id="GPAI007806-PA"/>
    </source>
</evidence>
<proteinExistence type="predicted"/>
<reference evidence="1" key="2">
    <citation type="submission" date="2020-05" db="UniProtKB">
        <authorList>
            <consortium name="EnsemblMetazoa"/>
        </authorList>
    </citation>
    <scope>IDENTIFICATION</scope>
    <source>
        <strain evidence="1">IAEA</strain>
    </source>
</reference>
<reference evidence="2" key="1">
    <citation type="submission" date="2014-03" db="EMBL/GenBank/DDBJ databases">
        <authorList>
            <person name="Aksoy S."/>
            <person name="Warren W."/>
            <person name="Wilson R.K."/>
        </authorList>
    </citation>
    <scope>NUCLEOTIDE SEQUENCE [LARGE SCALE GENOMIC DNA]</scope>
    <source>
        <strain evidence="2">IAEA</strain>
    </source>
</reference>
<dbReference type="Proteomes" id="UP000092445">
    <property type="component" value="Unassembled WGS sequence"/>
</dbReference>
<dbReference type="AlphaFoldDB" id="A0A1A9Z9G6"/>
<protein>
    <submittedName>
        <fullName evidence="1">Uncharacterized protein</fullName>
    </submittedName>
</protein>
<dbReference type="EnsemblMetazoa" id="GPAI007806-RA">
    <property type="protein sequence ID" value="GPAI007806-PA"/>
    <property type="gene ID" value="GPAI007806"/>
</dbReference>
<sequence length="112" mass="12703">MNFKNSSRRKERKIILYVFYKPSSTTSPTKTLAMPDIAITTFCDTEQPVIVCIRRLTAALGNADRLVWMYSEKVRVSTSEKADGPAHAGKNCKSNFVKPTIYIEINDRVNDK</sequence>
<accession>A0A1A9Z9G6</accession>
<keyword evidence="2" id="KW-1185">Reference proteome</keyword>